<protein>
    <submittedName>
        <fullName evidence="3">Uncharacterized protein</fullName>
    </submittedName>
</protein>
<feature type="transmembrane region" description="Helical" evidence="2">
    <location>
        <begin position="310"/>
        <end position="329"/>
    </location>
</feature>
<reference evidence="3" key="1">
    <citation type="submission" date="2021-01" db="EMBL/GenBank/DDBJ databases">
        <authorList>
            <person name="Corre E."/>
            <person name="Pelletier E."/>
            <person name="Niang G."/>
            <person name="Scheremetjew M."/>
            <person name="Finn R."/>
            <person name="Kale V."/>
            <person name="Holt S."/>
            <person name="Cochrane G."/>
            <person name="Meng A."/>
            <person name="Brown T."/>
            <person name="Cohen L."/>
        </authorList>
    </citation>
    <scope>NUCLEOTIDE SEQUENCE</scope>
    <source>
        <strain evidence="3">CCMP1243</strain>
    </source>
</reference>
<feature type="transmembrane region" description="Helical" evidence="2">
    <location>
        <begin position="222"/>
        <end position="245"/>
    </location>
</feature>
<evidence type="ECO:0000256" key="1">
    <source>
        <dbReference type="SAM" id="MobiDB-lite"/>
    </source>
</evidence>
<feature type="transmembrane region" description="Helical" evidence="2">
    <location>
        <begin position="132"/>
        <end position="155"/>
    </location>
</feature>
<feature type="transmembrane region" description="Helical" evidence="2">
    <location>
        <begin position="102"/>
        <end position="120"/>
    </location>
</feature>
<feature type="transmembrane region" description="Helical" evidence="2">
    <location>
        <begin position="68"/>
        <end position="90"/>
    </location>
</feature>
<dbReference type="AlphaFoldDB" id="A0A7S2RQM3"/>
<proteinExistence type="predicted"/>
<keyword evidence="2" id="KW-0472">Membrane</keyword>
<name>A0A7S2RQM3_9STRA</name>
<evidence type="ECO:0000313" key="3">
    <source>
        <dbReference type="EMBL" id="CAD9677993.1"/>
    </source>
</evidence>
<dbReference type="EMBL" id="HBHJ01010730">
    <property type="protein sequence ID" value="CAD9677993.1"/>
    <property type="molecule type" value="Transcribed_RNA"/>
</dbReference>
<evidence type="ECO:0000256" key="2">
    <source>
        <dbReference type="SAM" id="Phobius"/>
    </source>
</evidence>
<sequence>MPGSSSSSRRPAGRVQSDGRSSAGRSSAGSSSIQSSPLHMPMLGESAMVLADEHKQSGGESPGATMPLFWGMLAETFITSCIYYFCLSFTRIFTNRAQRDTTLPLTMGFLIVLQCGRVAARIAGKYIDSHRAFGGVSLELISFIDVEIFSAVFYRNLFSTVESYQQFFLLKLARLIIDLIVFPVQLIPGLDHAHDAVRSHSRLYAALTPPGKLLPQRMAINLTIHTMLAVQSSIAYLIFWSFLRYGYNQDFFPTVNDQSDADFSRLCEFVVIGAVMEISFFFGVNILMHRRTTFSLWAPLRAAFTTHPEYLWYMTGILAHVTGDVFLAYRKRP</sequence>
<feature type="region of interest" description="Disordered" evidence="1">
    <location>
        <begin position="1"/>
        <end position="38"/>
    </location>
</feature>
<gene>
    <name evidence="3" type="ORF">RMAR1173_LOCUS7004</name>
</gene>
<feature type="transmembrane region" description="Helical" evidence="2">
    <location>
        <begin position="167"/>
        <end position="187"/>
    </location>
</feature>
<feature type="transmembrane region" description="Helical" evidence="2">
    <location>
        <begin position="266"/>
        <end position="290"/>
    </location>
</feature>
<feature type="compositionally biased region" description="Low complexity" evidence="1">
    <location>
        <begin position="1"/>
        <end position="36"/>
    </location>
</feature>
<keyword evidence="2" id="KW-0812">Transmembrane</keyword>
<keyword evidence="2" id="KW-1133">Transmembrane helix</keyword>
<organism evidence="3">
    <name type="scientific">Rhizochromulina marina</name>
    <dbReference type="NCBI Taxonomy" id="1034831"/>
    <lineage>
        <taxon>Eukaryota</taxon>
        <taxon>Sar</taxon>
        <taxon>Stramenopiles</taxon>
        <taxon>Ochrophyta</taxon>
        <taxon>Dictyochophyceae</taxon>
        <taxon>Rhizochromulinales</taxon>
        <taxon>Rhizochromulina</taxon>
    </lineage>
</organism>
<accession>A0A7S2RQM3</accession>